<reference evidence="2 3" key="1">
    <citation type="submission" date="2023-05" db="EMBL/GenBank/DDBJ databases">
        <title>Chelatococcus sp. nov., a moderately thermophilic bacterium isolated from hot spring microbial mat.</title>
        <authorList>
            <person name="Hu C.-J."/>
            <person name="Li W.-J."/>
        </authorList>
    </citation>
    <scope>NUCLEOTIDE SEQUENCE [LARGE SCALE GENOMIC DNA]</scope>
    <source>
        <strain evidence="2 3">SYSU G07232</strain>
    </source>
</reference>
<dbReference type="Proteomes" id="UP001321492">
    <property type="component" value="Unassembled WGS sequence"/>
</dbReference>
<evidence type="ECO:0000313" key="2">
    <source>
        <dbReference type="EMBL" id="MDJ1159082.1"/>
    </source>
</evidence>
<keyword evidence="2" id="KW-0378">Hydrolase</keyword>
<dbReference type="SUPFAM" id="SSF56601">
    <property type="entry name" value="beta-lactamase/transpeptidase-like"/>
    <property type="match status" value="1"/>
</dbReference>
<keyword evidence="3" id="KW-1185">Reference proteome</keyword>
<dbReference type="PANTHER" id="PTHR43283:SF18">
    <property type="match status" value="1"/>
</dbReference>
<dbReference type="InterPro" id="IPR001466">
    <property type="entry name" value="Beta-lactam-related"/>
</dbReference>
<gene>
    <name evidence="2" type="ORF">QNA08_12630</name>
</gene>
<comment type="caution">
    <text evidence="2">The sequence shown here is derived from an EMBL/GenBank/DDBJ whole genome shotgun (WGS) entry which is preliminary data.</text>
</comment>
<name>A0ABT7AJB0_9HYPH</name>
<dbReference type="RefSeq" id="WP_283741069.1">
    <property type="nucleotide sequence ID" value="NZ_JASJEV010000007.1"/>
</dbReference>
<sequence>MHRSAGTAMRLAPQPCPRLARLVGDFAADHDLPAAAAAVVSPGGIEAAAAVGVRRLGGQAPVSLADRWHLGSIGKSVTALMLARLVDRGTLDWTTTVGAALPGLVAETRSSFAGVTLEQLLTHRSGMRANPGFATLMSMLWWPDSTDPGRLRMVRQGLSSKPRTRPGTHFDYSNLGYVVAGAMAEAVTGESWETLVLTEVLGPLGLRETGFGPPGLDAPANQPWGHRRTILGRLRGRRFRPVAPSGRFADNPPALGPAGVLHMSLGDFARYAGVHLAALSGRSTFLRPATAARLYTPPATEENLIGEGHDYACGWVVSTPDTGFGCTSSRWHDGSNTLWYAALTLVPEQGRAFVFAANAFDPAAIGDAFAMHERLGRLFRRWAGALPPTARPEPDRP</sequence>
<dbReference type="GO" id="GO:0016787">
    <property type="term" value="F:hydrolase activity"/>
    <property type="evidence" value="ECO:0007669"/>
    <property type="project" value="UniProtKB-KW"/>
</dbReference>
<accession>A0ABT7AJB0</accession>
<dbReference type="EMBL" id="JASJEV010000007">
    <property type="protein sequence ID" value="MDJ1159082.1"/>
    <property type="molecule type" value="Genomic_DNA"/>
</dbReference>
<dbReference type="InterPro" id="IPR050789">
    <property type="entry name" value="Diverse_Enzym_Activities"/>
</dbReference>
<evidence type="ECO:0000259" key="1">
    <source>
        <dbReference type="Pfam" id="PF00144"/>
    </source>
</evidence>
<dbReference type="Gene3D" id="3.40.710.10">
    <property type="entry name" value="DD-peptidase/beta-lactamase superfamily"/>
    <property type="match status" value="1"/>
</dbReference>
<protein>
    <submittedName>
        <fullName evidence="2">Serine hydrolase domain-containing protein</fullName>
        <ecNumber evidence="2">3.1.1.103</ecNumber>
    </submittedName>
</protein>
<organism evidence="2 3">
    <name type="scientific">Chelatococcus albus</name>
    <dbReference type="NCBI Taxonomy" id="3047466"/>
    <lineage>
        <taxon>Bacteria</taxon>
        <taxon>Pseudomonadati</taxon>
        <taxon>Pseudomonadota</taxon>
        <taxon>Alphaproteobacteria</taxon>
        <taxon>Hyphomicrobiales</taxon>
        <taxon>Chelatococcaceae</taxon>
        <taxon>Chelatococcus</taxon>
    </lineage>
</organism>
<dbReference type="Pfam" id="PF00144">
    <property type="entry name" value="Beta-lactamase"/>
    <property type="match status" value="1"/>
</dbReference>
<proteinExistence type="predicted"/>
<feature type="domain" description="Beta-lactamase-related" evidence="1">
    <location>
        <begin position="19"/>
        <end position="365"/>
    </location>
</feature>
<dbReference type="EC" id="3.1.1.103" evidence="2"/>
<evidence type="ECO:0000313" key="3">
    <source>
        <dbReference type="Proteomes" id="UP001321492"/>
    </source>
</evidence>
<dbReference type="InterPro" id="IPR012338">
    <property type="entry name" value="Beta-lactam/transpept-like"/>
</dbReference>
<dbReference type="PANTHER" id="PTHR43283">
    <property type="entry name" value="BETA-LACTAMASE-RELATED"/>
    <property type="match status" value="1"/>
</dbReference>